<evidence type="ECO:0000313" key="5">
    <source>
        <dbReference type="EMBL" id="KAH7369301.1"/>
    </source>
</evidence>
<evidence type="ECO:0000313" key="6">
    <source>
        <dbReference type="Proteomes" id="UP000813385"/>
    </source>
</evidence>
<feature type="transmembrane region" description="Helical" evidence="3">
    <location>
        <begin position="248"/>
        <end position="271"/>
    </location>
</feature>
<dbReference type="Pfam" id="PF07690">
    <property type="entry name" value="MFS_1"/>
    <property type="match status" value="1"/>
</dbReference>
<dbReference type="AlphaFoldDB" id="A0A8K0X8S3"/>
<protein>
    <submittedName>
        <fullName evidence="5">Riboflavin transporter MCH5</fullName>
    </submittedName>
</protein>
<feature type="transmembrane region" description="Helical" evidence="3">
    <location>
        <begin position="115"/>
        <end position="137"/>
    </location>
</feature>
<dbReference type="Proteomes" id="UP000813385">
    <property type="component" value="Unassembled WGS sequence"/>
</dbReference>
<evidence type="ECO:0000256" key="2">
    <source>
        <dbReference type="ARBA" id="ARBA00006727"/>
    </source>
</evidence>
<dbReference type="InterPro" id="IPR020846">
    <property type="entry name" value="MFS_dom"/>
</dbReference>
<feature type="transmembrane region" description="Helical" evidence="3">
    <location>
        <begin position="338"/>
        <end position="363"/>
    </location>
</feature>
<feature type="transmembrane region" description="Helical" evidence="3">
    <location>
        <begin position="175"/>
        <end position="195"/>
    </location>
</feature>
<feature type="domain" description="Major facilitator superfamily (MFS) profile" evidence="4">
    <location>
        <begin position="248"/>
        <end position="435"/>
    </location>
</feature>
<feature type="transmembrane region" description="Helical" evidence="3">
    <location>
        <begin position="49"/>
        <end position="70"/>
    </location>
</feature>
<dbReference type="SUPFAM" id="SSF103473">
    <property type="entry name" value="MFS general substrate transporter"/>
    <property type="match status" value="1"/>
</dbReference>
<dbReference type="InterPro" id="IPR036259">
    <property type="entry name" value="MFS_trans_sf"/>
</dbReference>
<feature type="transmembrane region" description="Helical" evidence="3">
    <location>
        <begin position="370"/>
        <end position="391"/>
    </location>
</feature>
<keyword evidence="3" id="KW-0812">Transmembrane</keyword>
<gene>
    <name evidence="5" type="ORF">B0T11DRAFT_305328</name>
</gene>
<proteinExistence type="inferred from homology"/>
<dbReference type="PROSITE" id="PS50850">
    <property type="entry name" value="MFS"/>
    <property type="match status" value="1"/>
</dbReference>
<sequence>MSSRGLHSSSEPQTPWGRETMTSLYSIDHLDELEPQPDADKFPDGGRQAWLVAAGTAGIMFCSLGYTNSFGVFQAHYMRYQLRDYSPNDISWIGSTQGFLVFASGAIGGPIFDRYGAVVIAPAAVLYVTSIMLTSIASEYWHFMLAQGILSGISNGLLMFPAMSATPQYFLKKRGIAMGLAIAGSSVGAIVFPIVLSELLSKVGFGWAVRACGFIMAPVLLFSTLTVKSRLPPRKSRFFLLSAFRDPVYGFLTGGIFFLFMDMFTPLFFMSSYGIRQGMSEKLASYLVAVVNGASIPGRIIPGALGDKFGRLNTLIIAGLLTAVTTFCWTLARSTPGIIVYAAAFGFTSGAIVSGGSVAFTLCPKSPQDIGTYMGMGITASSIAVLMGPPINGALLERFQGFLAPAIFSGAVGILGTVLTCLAKHHTGSGVLGKT</sequence>
<feature type="transmembrane region" description="Helical" evidence="3">
    <location>
        <begin position="312"/>
        <end position="332"/>
    </location>
</feature>
<reference evidence="5" key="1">
    <citation type="journal article" date="2021" name="Nat. Commun.">
        <title>Genetic determinants of endophytism in the Arabidopsis root mycobiome.</title>
        <authorList>
            <person name="Mesny F."/>
            <person name="Miyauchi S."/>
            <person name="Thiergart T."/>
            <person name="Pickel B."/>
            <person name="Atanasova L."/>
            <person name="Karlsson M."/>
            <person name="Huettel B."/>
            <person name="Barry K.W."/>
            <person name="Haridas S."/>
            <person name="Chen C."/>
            <person name="Bauer D."/>
            <person name="Andreopoulos W."/>
            <person name="Pangilinan J."/>
            <person name="LaButti K."/>
            <person name="Riley R."/>
            <person name="Lipzen A."/>
            <person name="Clum A."/>
            <person name="Drula E."/>
            <person name="Henrissat B."/>
            <person name="Kohler A."/>
            <person name="Grigoriev I.V."/>
            <person name="Martin F.M."/>
            <person name="Hacquard S."/>
        </authorList>
    </citation>
    <scope>NUCLEOTIDE SEQUENCE</scope>
    <source>
        <strain evidence="5">MPI-CAGE-AT-0016</strain>
    </source>
</reference>
<dbReference type="GO" id="GO:0022857">
    <property type="term" value="F:transmembrane transporter activity"/>
    <property type="evidence" value="ECO:0007669"/>
    <property type="project" value="InterPro"/>
</dbReference>
<dbReference type="OrthoDB" id="5667at2759"/>
<dbReference type="PANTHER" id="PTHR11360:SF281">
    <property type="entry name" value="ASPYRIDONES EFFLUX PROTEIN APDF-RELATED"/>
    <property type="match status" value="1"/>
</dbReference>
<evidence type="ECO:0000259" key="4">
    <source>
        <dbReference type="PROSITE" id="PS50850"/>
    </source>
</evidence>
<feature type="transmembrane region" description="Helical" evidence="3">
    <location>
        <begin position="143"/>
        <end position="163"/>
    </location>
</feature>
<dbReference type="Gene3D" id="1.20.1250.20">
    <property type="entry name" value="MFS general substrate transporter like domains"/>
    <property type="match status" value="2"/>
</dbReference>
<feature type="transmembrane region" description="Helical" evidence="3">
    <location>
        <begin position="207"/>
        <end position="227"/>
    </location>
</feature>
<keyword evidence="3" id="KW-0472">Membrane</keyword>
<dbReference type="CDD" id="cd17352">
    <property type="entry name" value="MFS_MCT_SLC16"/>
    <property type="match status" value="1"/>
</dbReference>
<dbReference type="InterPro" id="IPR011701">
    <property type="entry name" value="MFS"/>
</dbReference>
<dbReference type="InterPro" id="IPR050327">
    <property type="entry name" value="Proton-linked_MCT"/>
</dbReference>
<feature type="transmembrane region" description="Helical" evidence="3">
    <location>
        <begin position="403"/>
        <end position="423"/>
    </location>
</feature>
<accession>A0A8K0X8S3</accession>
<dbReference type="GO" id="GO:0016020">
    <property type="term" value="C:membrane"/>
    <property type="evidence" value="ECO:0007669"/>
    <property type="project" value="UniProtKB-SubCell"/>
</dbReference>
<organism evidence="5 6">
    <name type="scientific">Plectosphaerella cucumerina</name>
    <dbReference type="NCBI Taxonomy" id="40658"/>
    <lineage>
        <taxon>Eukaryota</taxon>
        <taxon>Fungi</taxon>
        <taxon>Dikarya</taxon>
        <taxon>Ascomycota</taxon>
        <taxon>Pezizomycotina</taxon>
        <taxon>Sordariomycetes</taxon>
        <taxon>Hypocreomycetidae</taxon>
        <taxon>Glomerellales</taxon>
        <taxon>Plectosphaerellaceae</taxon>
        <taxon>Plectosphaerella</taxon>
    </lineage>
</organism>
<dbReference type="EMBL" id="JAGPXD010000002">
    <property type="protein sequence ID" value="KAH7369301.1"/>
    <property type="molecule type" value="Genomic_DNA"/>
</dbReference>
<feature type="transmembrane region" description="Helical" evidence="3">
    <location>
        <begin position="90"/>
        <end position="108"/>
    </location>
</feature>
<keyword evidence="3" id="KW-1133">Transmembrane helix</keyword>
<feature type="transmembrane region" description="Helical" evidence="3">
    <location>
        <begin position="283"/>
        <end position="300"/>
    </location>
</feature>
<name>A0A8K0X8S3_9PEZI</name>
<evidence type="ECO:0000256" key="3">
    <source>
        <dbReference type="SAM" id="Phobius"/>
    </source>
</evidence>
<comment type="caution">
    <text evidence="5">The sequence shown here is derived from an EMBL/GenBank/DDBJ whole genome shotgun (WGS) entry which is preliminary data.</text>
</comment>
<keyword evidence="6" id="KW-1185">Reference proteome</keyword>
<comment type="subcellular location">
    <subcellularLocation>
        <location evidence="1">Membrane</location>
        <topology evidence="1">Multi-pass membrane protein</topology>
    </subcellularLocation>
</comment>
<comment type="similarity">
    <text evidence="2">Belongs to the major facilitator superfamily. Monocarboxylate porter (TC 2.A.1.13) family.</text>
</comment>
<dbReference type="PANTHER" id="PTHR11360">
    <property type="entry name" value="MONOCARBOXYLATE TRANSPORTER"/>
    <property type="match status" value="1"/>
</dbReference>
<evidence type="ECO:0000256" key="1">
    <source>
        <dbReference type="ARBA" id="ARBA00004141"/>
    </source>
</evidence>